<reference evidence="6 7" key="1">
    <citation type="journal article" date="2016" name="Mol. Biol. Evol.">
        <title>Comparative Genomics of Early-Diverging Mushroom-Forming Fungi Provides Insights into the Origins of Lignocellulose Decay Capabilities.</title>
        <authorList>
            <person name="Nagy L.G."/>
            <person name="Riley R."/>
            <person name="Tritt A."/>
            <person name="Adam C."/>
            <person name="Daum C."/>
            <person name="Floudas D."/>
            <person name="Sun H."/>
            <person name="Yadav J.S."/>
            <person name="Pangilinan J."/>
            <person name="Larsson K.H."/>
            <person name="Matsuura K."/>
            <person name="Barry K."/>
            <person name="Labutti K."/>
            <person name="Kuo R."/>
            <person name="Ohm R.A."/>
            <person name="Bhattacharya S.S."/>
            <person name="Shirouzu T."/>
            <person name="Yoshinaga Y."/>
            <person name="Martin F.M."/>
            <person name="Grigoriev I.V."/>
            <person name="Hibbett D.S."/>
        </authorList>
    </citation>
    <scope>NUCLEOTIDE SEQUENCE [LARGE SCALE GENOMIC DNA]</scope>
    <source>
        <strain evidence="6 7">HHB12029</strain>
    </source>
</reference>
<evidence type="ECO:0000256" key="4">
    <source>
        <dbReference type="ARBA" id="ARBA00023136"/>
    </source>
</evidence>
<dbReference type="AlphaFoldDB" id="A0A165B2E7"/>
<accession>A0A165B2E7</accession>
<evidence type="ECO:0008006" key="8">
    <source>
        <dbReference type="Google" id="ProtNLM"/>
    </source>
</evidence>
<evidence type="ECO:0000256" key="3">
    <source>
        <dbReference type="ARBA" id="ARBA00022989"/>
    </source>
</evidence>
<name>A0A165B2E7_EXIGL</name>
<dbReference type="GO" id="GO:0016020">
    <property type="term" value="C:membrane"/>
    <property type="evidence" value="ECO:0007669"/>
    <property type="project" value="UniProtKB-SubCell"/>
</dbReference>
<evidence type="ECO:0000313" key="6">
    <source>
        <dbReference type="EMBL" id="KZV79692.1"/>
    </source>
</evidence>
<keyword evidence="7" id="KW-1185">Reference proteome</keyword>
<proteinExistence type="predicted"/>
<evidence type="ECO:0000256" key="1">
    <source>
        <dbReference type="ARBA" id="ARBA00004141"/>
    </source>
</evidence>
<sequence length="300" mass="33037">MLAPGHGKCHVEHDTLTSVFTALLLLGLIASYLPQHWRIISKKSSEGFSPWFLLLGSTSSASVMLNVVALQWGVIKCCSVVSAGSCVESLGGVAQVALTWFLFTMILVLYMIYFPEHLKYSEVDISTRADAPPMHLQTTVKTDEWRLAITLSWVVAFHIVLIIFVTFLLIGTNASRRTLELWTGFLGMFSACLAVVQYLPQLLYTWNTRLVGALSIPMMCIQTPGAILMVTSIAIRPDTNWTSWAPFAVAGVMQGILLVMCLFWQQRQKDLGVDEFGRPLSADAAGHVPQETSPLLGSSQ</sequence>
<evidence type="ECO:0000256" key="5">
    <source>
        <dbReference type="SAM" id="Phobius"/>
    </source>
</evidence>
<dbReference type="Proteomes" id="UP000077266">
    <property type="component" value="Unassembled WGS sequence"/>
</dbReference>
<dbReference type="Gene3D" id="1.20.1280.290">
    <property type="match status" value="2"/>
</dbReference>
<dbReference type="InterPro" id="IPR051415">
    <property type="entry name" value="LAAT-1"/>
</dbReference>
<dbReference type="Pfam" id="PF04193">
    <property type="entry name" value="PQ-loop"/>
    <property type="match status" value="2"/>
</dbReference>
<dbReference type="PANTHER" id="PTHR16201:SF11">
    <property type="entry name" value="PQ-LOOP REPEAT-CONTAINING PROTEIN"/>
    <property type="match status" value="1"/>
</dbReference>
<protein>
    <recommendedName>
        <fullName evidence="8">PQ loop repeat protein</fullName>
    </recommendedName>
</protein>
<feature type="transmembrane region" description="Helical" evidence="5">
    <location>
        <begin position="53"/>
        <end position="72"/>
    </location>
</feature>
<feature type="transmembrane region" description="Helical" evidence="5">
    <location>
        <begin position="147"/>
        <end position="170"/>
    </location>
</feature>
<dbReference type="OrthoDB" id="19344at2759"/>
<gene>
    <name evidence="6" type="ORF">EXIGLDRAFT_743053</name>
</gene>
<keyword evidence="2 5" id="KW-0812">Transmembrane</keyword>
<dbReference type="PANTHER" id="PTHR16201">
    <property type="entry name" value="SEVEN TRANSMEMBRANE PROTEIN 1-RELATED"/>
    <property type="match status" value="1"/>
</dbReference>
<dbReference type="SMART" id="SM00679">
    <property type="entry name" value="CTNS"/>
    <property type="match status" value="2"/>
</dbReference>
<dbReference type="InParanoid" id="A0A165B2E7"/>
<feature type="transmembrane region" description="Helical" evidence="5">
    <location>
        <begin position="211"/>
        <end position="235"/>
    </location>
</feature>
<organism evidence="6 7">
    <name type="scientific">Exidia glandulosa HHB12029</name>
    <dbReference type="NCBI Taxonomy" id="1314781"/>
    <lineage>
        <taxon>Eukaryota</taxon>
        <taxon>Fungi</taxon>
        <taxon>Dikarya</taxon>
        <taxon>Basidiomycota</taxon>
        <taxon>Agaricomycotina</taxon>
        <taxon>Agaricomycetes</taxon>
        <taxon>Auriculariales</taxon>
        <taxon>Exidiaceae</taxon>
        <taxon>Exidia</taxon>
    </lineage>
</organism>
<feature type="transmembrane region" description="Helical" evidence="5">
    <location>
        <begin position="241"/>
        <end position="264"/>
    </location>
</feature>
<keyword evidence="3 5" id="KW-1133">Transmembrane helix</keyword>
<feature type="transmembrane region" description="Helical" evidence="5">
    <location>
        <begin position="15"/>
        <end position="33"/>
    </location>
</feature>
<keyword evidence="4 5" id="KW-0472">Membrane</keyword>
<dbReference type="InterPro" id="IPR006603">
    <property type="entry name" value="PQ-loop_rpt"/>
</dbReference>
<comment type="subcellular location">
    <subcellularLocation>
        <location evidence="1">Membrane</location>
        <topology evidence="1">Multi-pass membrane protein</topology>
    </subcellularLocation>
</comment>
<feature type="transmembrane region" description="Helical" evidence="5">
    <location>
        <begin position="92"/>
        <end position="113"/>
    </location>
</feature>
<feature type="transmembrane region" description="Helical" evidence="5">
    <location>
        <begin position="182"/>
        <end position="199"/>
    </location>
</feature>
<evidence type="ECO:0000313" key="7">
    <source>
        <dbReference type="Proteomes" id="UP000077266"/>
    </source>
</evidence>
<dbReference type="EMBL" id="KV426576">
    <property type="protein sequence ID" value="KZV79692.1"/>
    <property type="molecule type" value="Genomic_DNA"/>
</dbReference>
<evidence type="ECO:0000256" key="2">
    <source>
        <dbReference type="ARBA" id="ARBA00022692"/>
    </source>
</evidence>